<evidence type="ECO:0000313" key="2">
    <source>
        <dbReference type="Proteomes" id="UP000094172"/>
    </source>
</evidence>
<dbReference type="Proteomes" id="UP000094172">
    <property type="component" value="Unassembled WGS sequence"/>
</dbReference>
<gene>
    <name evidence="1" type="ORF">AUC70_02070</name>
</gene>
<evidence type="ECO:0000313" key="1">
    <source>
        <dbReference type="EMBL" id="ODR95696.1"/>
    </source>
</evidence>
<reference evidence="1 2" key="1">
    <citation type="journal article" date="2016" name="Environ. Microbiol.">
        <title>New Methyloceanibacter diversity from North Sea sediments includes methanotroph containing solely the soluble methane monooxygenase.</title>
        <authorList>
            <person name="Vekeman B."/>
            <person name="Kerckhof F.M."/>
            <person name="Cremers G."/>
            <person name="de Vos P."/>
            <person name="Vandamme P."/>
            <person name="Boon N."/>
            <person name="Op den Camp H.J."/>
            <person name="Heylen K."/>
        </authorList>
    </citation>
    <scope>NUCLEOTIDE SEQUENCE [LARGE SCALE GENOMIC DNA]</scope>
    <source>
        <strain evidence="1 2">R-67176</strain>
    </source>
</reference>
<keyword evidence="2" id="KW-1185">Reference proteome</keyword>
<proteinExistence type="predicted"/>
<sequence>MTDMTELAKRKLPLNLAIVHVDPDGFLATYRRWLEITAFISALRIGEAEVPEDGITPALTEADLANGGVHKIGNDTVMAFCATAAMKGDGAAVDKIEAGLRADMGDEFPGSFALRHFRNPVAAPITLEDFVGASGKKLLEGEIPPPPKRASECWETGLRFLELARGSNFKNEIMYPLALWTRDLWTWASTDGLSFLAHIEDSQPILTDALKEERNDEPFIANMLQLGAPAVEIELDEDVEGMLRSLARR</sequence>
<organism evidence="1 2">
    <name type="scientific">Methyloceanibacter stevinii</name>
    <dbReference type="NCBI Taxonomy" id="1774970"/>
    <lineage>
        <taxon>Bacteria</taxon>
        <taxon>Pseudomonadati</taxon>
        <taxon>Pseudomonadota</taxon>
        <taxon>Alphaproteobacteria</taxon>
        <taxon>Hyphomicrobiales</taxon>
        <taxon>Hyphomicrobiaceae</taxon>
        <taxon>Methyloceanibacter</taxon>
    </lineage>
</organism>
<accession>A0A1E3VRX5</accession>
<dbReference type="AlphaFoldDB" id="A0A1E3VRX5"/>
<name>A0A1E3VRX5_9HYPH</name>
<dbReference type="RefSeq" id="WP_069443892.1">
    <property type="nucleotide sequence ID" value="NZ_LPWE01000010.1"/>
</dbReference>
<comment type="caution">
    <text evidence="1">The sequence shown here is derived from an EMBL/GenBank/DDBJ whole genome shotgun (WGS) entry which is preliminary data.</text>
</comment>
<dbReference type="STRING" id="1774970.AUC70_02070"/>
<protein>
    <submittedName>
        <fullName evidence="1">Uncharacterized protein</fullName>
    </submittedName>
</protein>
<dbReference type="EMBL" id="LPWE01000010">
    <property type="protein sequence ID" value="ODR95696.1"/>
    <property type="molecule type" value="Genomic_DNA"/>
</dbReference>